<dbReference type="AlphaFoldDB" id="A0AAU9E3L2"/>
<dbReference type="RefSeq" id="WP_338534836.1">
    <property type="nucleotide sequence ID" value="NZ_AP028654.1"/>
</dbReference>
<proteinExistence type="inferred from homology"/>
<comment type="similarity">
    <text evidence="1">Belongs to the universal stress protein A family.</text>
</comment>
<name>A0AAU9E3L2_9FIRM</name>
<evidence type="ECO:0000259" key="4">
    <source>
        <dbReference type="Pfam" id="PF00582"/>
    </source>
</evidence>
<reference evidence="5 6" key="1">
    <citation type="submission" date="2023-08" db="EMBL/GenBank/DDBJ databases">
        <title>Helicovermis profunda gen. nov., sp. nov., a novel mesophilic, fermentative bacterium within the Bacillota from a deep-sea hydrothermal vent chimney.</title>
        <authorList>
            <person name="Miyazaki U."/>
            <person name="Mizutani D."/>
            <person name="Hashimoto Y."/>
            <person name="Tame A."/>
            <person name="Sawayama S."/>
            <person name="Miyazaki J."/>
            <person name="Takai K."/>
            <person name="Nakagawa S."/>
        </authorList>
    </citation>
    <scope>NUCLEOTIDE SEQUENCE [LARGE SCALE GENOMIC DNA]</scope>
    <source>
        <strain evidence="5 6">S502</strain>
    </source>
</reference>
<dbReference type="PANTHER" id="PTHR46268:SF27">
    <property type="entry name" value="UNIVERSAL STRESS PROTEIN RV2623"/>
    <property type="match status" value="1"/>
</dbReference>
<dbReference type="SUPFAM" id="SSF52402">
    <property type="entry name" value="Adenine nucleotide alpha hydrolases-like"/>
    <property type="match status" value="1"/>
</dbReference>
<evidence type="ECO:0000256" key="3">
    <source>
        <dbReference type="ARBA" id="ARBA00022840"/>
    </source>
</evidence>
<evidence type="ECO:0000313" key="6">
    <source>
        <dbReference type="Proteomes" id="UP001321786"/>
    </source>
</evidence>
<dbReference type="InterPro" id="IPR014729">
    <property type="entry name" value="Rossmann-like_a/b/a_fold"/>
</dbReference>
<dbReference type="Pfam" id="PF00582">
    <property type="entry name" value="Usp"/>
    <property type="match status" value="1"/>
</dbReference>
<dbReference type="Proteomes" id="UP001321786">
    <property type="component" value="Chromosome"/>
</dbReference>
<keyword evidence="2" id="KW-0547">Nucleotide-binding</keyword>
<evidence type="ECO:0000256" key="2">
    <source>
        <dbReference type="ARBA" id="ARBA00022741"/>
    </source>
</evidence>
<organism evidence="5 6">
    <name type="scientific">Helicovermis profundi</name>
    <dbReference type="NCBI Taxonomy" id="3065157"/>
    <lineage>
        <taxon>Bacteria</taxon>
        <taxon>Bacillati</taxon>
        <taxon>Bacillota</taxon>
        <taxon>Clostridia</taxon>
        <taxon>Helicovermis</taxon>
    </lineage>
</organism>
<keyword evidence="6" id="KW-1185">Reference proteome</keyword>
<dbReference type="KEGG" id="hprf:HLPR_15000"/>
<dbReference type="PANTHER" id="PTHR46268">
    <property type="entry name" value="STRESS RESPONSE PROTEIN NHAX"/>
    <property type="match status" value="1"/>
</dbReference>
<gene>
    <name evidence="5" type="ORF">HLPR_15000</name>
</gene>
<dbReference type="Gene3D" id="3.40.50.620">
    <property type="entry name" value="HUPs"/>
    <property type="match status" value="1"/>
</dbReference>
<dbReference type="InterPro" id="IPR006016">
    <property type="entry name" value="UspA"/>
</dbReference>
<dbReference type="CDD" id="cd00293">
    <property type="entry name" value="USP-like"/>
    <property type="match status" value="1"/>
</dbReference>
<protein>
    <recommendedName>
        <fullName evidence="4">UspA domain-containing protein</fullName>
    </recommendedName>
</protein>
<evidence type="ECO:0000256" key="1">
    <source>
        <dbReference type="ARBA" id="ARBA00008791"/>
    </source>
</evidence>
<dbReference type="GO" id="GO:0005524">
    <property type="term" value="F:ATP binding"/>
    <property type="evidence" value="ECO:0007669"/>
    <property type="project" value="UniProtKB-KW"/>
</dbReference>
<accession>A0AAU9E3L2</accession>
<keyword evidence="3" id="KW-0067">ATP-binding</keyword>
<feature type="domain" description="UspA" evidence="4">
    <location>
        <begin position="1"/>
        <end position="147"/>
    </location>
</feature>
<sequence>MKKILVPIDALGLNEKTFNYARDLSKLYGADILLLNVVSSNNMASRITPNITMYNNYFDNIDMQDTFKISNQILENEKLKFTSVGIECSIKSDIGNIALVIIDVSEEEKVDMIIMPDKSDSAIKHFLLGNITDKVVHHASVPVLVVK</sequence>
<dbReference type="PRINTS" id="PR01438">
    <property type="entry name" value="UNVRSLSTRESS"/>
</dbReference>
<evidence type="ECO:0000313" key="5">
    <source>
        <dbReference type="EMBL" id="BEP29169.1"/>
    </source>
</evidence>
<dbReference type="EMBL" id="AP028654">
    <property type="protein sequence ID" value="BEP29169.1"/>
    <property type="molecule type" value="Genomic_DNA"/>
</dbReference>
<dbReference type="InterPro" id="IPR006015">
    <property type="entry name" value="Universal_stress_UspA"/>
</dbReference>